<feature type="coiled-coil region" evidence="3">
    <location>
        <begin position="134"/>
        <end position="185"/>
    </location>
</feature>
<dbReference type="Gene3D" id="2.40.50.100">
    <property type="match status" value="1"/>
</dbReference>
<dbReference type="NCBIfam" id="TIGR01730">
    <property type="entry name" value="RND_mfp"/>
    <property type="match status" value="1"/>
</dbReference>
<organism evidence="9 10">
    <name type="scientific">Sphingomonas longa</name>
    <dbReference type="NCBI Taxonomy" id="2778730"/>
    <lineage>
        <taxon>Bacteria</taxon>
        <taxon>Pseudomonadati</taxon>
        <taxon>Pseudomonadota</taxon>
        <taxon>Alphaproteobacteria</taxon>
        <taxon>Sphingomonadales</taxon>
        <taxon>Sphingomonadaceae</taxon>
        <taxon>Sphingomonas</taxon>
    </lineage>
</organism>
<gene>
    <name evidence="9" type="ORF">ILT43_14385</name>
</gene>
<name>A0ABS2D9G5_9SPHN</name>
<feature type="domain" description="Multidrug resistance protein MdtA-like C-terminal permuted SH3" evidence="8">
    <location>
        <begin position="324"/>
        <end position="383"/>
    </location>
</feature>
<dbReference type="Pfam" id="PF25876">
    <property type="entry name" value="HH_MFP_RND"/>
    <property type="match status" value="1"/>
</dbReference>
<feature type="domain" description="Multidrug resistance protein MdtA-like barrel-sandwich hybrid" evidence="6">
    <location>
        <begin position="86"/>
        <end position="228"/>
    </location>
</feature>
<comment type="caution">
    <text evidence="9">The sequence shown here is derived from an EMBL/GenBank/DDBJ whole genome shotgun (WGS) entry which is preliminary data.</text>
</comment>
<dbReference type="Gene3D" id="2.40.420.20">
    <property type="match status" value="1"/>
</dbReference>
<comment type="subcellular location">
    <subcellularLocation>
        <location evidence="1">Cell envelope</location>
    </subcellularLocation>
</comment>
<evidence type="ECO:0000259" key="5">
    <source>
        <dbReference type="Pfam" id="PF25876"/>
    </source>
</evidence>
<accession>A0ABS2D9G5</accession>
<feature type="compositionally biased region" description="Low complexity" evidence="4">
    <location>
        <begin position="401"/>
        <end position="416"/>
    </location>
</feature>
<proteinExistence type="inferred from homology"/>
<evidence type="ECO:0000259" key="6">
    <source>
        <dbReference type="Pfam" id="PF25917"/>
    </source>
</evidence>
<protein>
    <submittedName>
        <fullName evidence="9">Efflux RND transporter periplasmic adaptor subunit</fullName>
    </submittedName>
</protein>
<dbReference type="Pfam" id="PF25967">
    <property type="entry name" value="RND-MFP_C"/>
    <property type="match status" value="1"/>
</dbReference>
<dbReference type="Pfam" id="PF25917">
    <property type="entry name" value="BSH_RND"/>
    <property type="match status" value="1"/>
</dbReference>
<evidence type="ECO:0000259" key="7">
    <source>
        <dbReference type="Pfam" id="PF25944"/>
    </source>
</evidence>
<dbReference type="InterPro" id="IPR006143">
    <property type="entry name" value="RND_pump_MFP"/>
</dbReference>
<reference evidence="9 10" key="1">
    <citation type="submission" date="2020-12" db="EMBL/GenBank/DDBJ databases">
        <title>Sphingomonas sp.</title>
        <authorList>
            <person name="Kim M.K."/>
        </authorList>
    </citation>
    <scope>NUCLEOTIDE SEQUENCE [LARGE SCALE GENOMIC DNA]</scope>
    <source>
        <strain evidence="9 10">BT552</strain>
    </source>
</reference>
<dbReference type="Gene3D" id="2.40.30.170">
    <property type="match status" value="1"/>
</dbReference>
<dbReference type="Proteomes" id="UP000763641">
    <property type="component" value="Unassembled WGS sequence"/>
</dbReference>
<dbReference type="InterPro" id="IPR058626">
    <property type="entry name" value="MdtA-like_b-barrel"/>
</dbReference>
<dbReference type="EMBL" id="JAFEMC010000004">
    <property type="protein sequence ID" value="MBM6577567.1"/>
    <property type="molecule type" value="Genomic_DNA"/>
</dbReference>
<evidence type="ECO:0000259" key="8">
    <source>
        <dbReference type="Pfam" id="PF25967"/>
    </source>
</evidence>
<evidence type="ECO:0000256" key="1">
    <source>
        <dbReference type="ARBA" id="ARBA00004196"/>
    </source>
</evidence>
<keyword evidence="3" id="KW-0175">Coiled coil</keyword>
<dbReference type="PANTHER" id="PTHR30158:SF10">
    <property type="entry name" value="CATION EFFLUX PUMP"/>
    <property type="match status" value="1"/>
</dbReference>
<dbReference type="Pfam" id="PF25944">
    <property type="entry name" value="Beta-barrel_RND"/>
    <property type="match status" value="1"/>
</dbReference>
<evidence type="ECO:0000313" key="10">
    <source>
        <dbReference type="Proteomes" id="UP000763641"/>
    </source>
</evidence>
<dbReference type="InterPro" id="IPR058624">
    <property type="entry name" value="MdtA-like_HH"/>
</dbReference>
<keyword evidence="10" id="KW-1185">Reference proteome</keyword>
<comment type="similarity">
    <text evidence="2">Belongs to the membrane fusion protein (MFP) (TC 8.A.1) family.</text>
</comment>
<evidence type="ECO:0000256" key="4">
    <source>
        <dbReference type="SAM" id="MobiDB-lite"/>
    </source>
</evidence>
<sequence>MNMYSPVEAPQGQARDDPSPAHAKPRWRKPALLLLPVAAVALGYTLIDRDAPAAAAPPPPAVTVAQPLLREVNEWDDYVGRFEASRSVEVRPRVSGAVTAVHFTDGAIVRKGQLLFTIDSRPFAASLAEARAGLASAQSDVALARANLDRANRLVADDAVSKSDVDQLNARLRAATASLAAAQARVRSRALDMEFTQVRAPIAGRISDRRIDAGNLVAAGDSNGTLLTTINALDPIYFTFDGSEALFLKTRRAAASGADVTPVEVKLQDEGDYRWKGRLDFTDNGLDPKSGTIRGRAVLANPGLFLTPGLFGNMRLGSGGTTRALLVPDSAVQTDQARKTLLTVAQDGSVVAKPVQLGPVLGGLRVIRAGLSPNDRVVISGTQMAMPGTKVTAKPGRIAPTADAAPPGGGAAPVAGEVTFAR</sequence>
<feature type="region of interest" description="Disordered" evidence="4">
    <location>
        <begin position="1"/>
        <end position="24"/>
    </location>
</feature>
<dbReference type="RefSeq" id="WP_204199670.1">
    <property type="nucleotide sequence ID" value="NZ_JAFEMC010000004.1"/>
</dbReference>
<dbReference type="InterPro" id="IPR058625">
    <property type="entry name" value="MdtA-like_BSH"/>
</dbReference>
<evidence type="ECO:0000256" key="2">
    <source>
        <dbReference type="ARBA" id="ARBA00009477"/>
    </source>
</evidence>
<feature type="domain" description="Multidrug resistance protein MdtA-like beta-barrel" evidence="7">
    <location>
        <begin position="235"/>
        <end position="316"/>
    </location>
</feature>
<feature type="region of interest" description="Disordered" evidence="4">
    <location>
        <begin position="401"/>
        <end position="422"/>
    </location>
</feature>
<dbReference type="Gene3D" id="1.10.287.470">
    <property type="entry name" value="Helix hairpin bin"/>
    <property type="match status" value="1"/>
</dbReference>
<dbReference type="PANTHER" id="PTHR30158">
    <property type="entry name" value="ACRA/E-RELATED COMPONENT OF DRUG EFFLUX TRANSPORTER"/>
    <property type="match status" value="1"/>
</dbReference>
<evidence type="ECO:0000256" key="3">
    <source>
        <dbReference type="SAM" id="Coils"/>
    </source>
</evidence>
<evidence type="ECO:0000313" key="9">
    <source>
        <dbReference type="EMBL" id="MBM6577567.1"/>
    </source>
</evidence>
<dbReference type="InterPro" id="IPR058627">
    <property type="entry name" value="MdtA-like_C"/>
</dbReference>
<dbReference type="SUPFAM" id="SSF111369">
    <property type="entry name" value="HlyD-like secretion proteins"/>
    <property type="match status" value="1"/>
</dbReference>
<feature type="domain" description="Multidrug resistance protein MdtA-like alpha-helical hairpin" evidence="5">
    <location>
        <begin position="127"/>
        <end position="196"/>
    </location>
</feature>